<evidence type="ECO:0000259" key="10">
    <source>
        <dbReference type="Pfam" id="PF13793"/>
    </source>
</evidence>
<keyword evidence="6" id="KW-0067">ATP-binding</keyword>
<sequence length="292" mass="32661">MNPIVFQLFEDTGLATMLEQELSLERGKIEIHAFPDEENLIRIESSVNRRKVVFATSLDHPNPKILPLLFAARTARDLGAQNLTLIAPYLPYMRQDKVFQEGEGISSKYFAALLSSHFDHLITIDPHLHRWHSLQDIYTMTTTVLHATKIIAHWIQGNVQSPLILGPDGESTQWVSDVAKIAQAPFLVLEKIRTGDLEVKVSVPDLGSFQNRTPILVDDIISSGKTMIQTLEHLKKIGLPSPICIGIHALFSKSTYEDLLNAGAQRVITCNTIKHFSNGIKINSLFTSHEIP</sequence>
<dbReference type="CDD" id="cd06223">
    <property type="entry name" value="PRTases_typeI"/>
    <property type="match status" value="1"/>
</dbReference>
<feature type="domain" description="Phosphoribosyltransferase" evidence="9">
    <location>
        <begin position="148"/>
        <end position="281"/>
    </location>
</feature>
<dbReference type="EC" id="2.7.6.1" evidence="1"/>
<dbReference type="PANTHER" id="PTHR10210">
    <property type="entry name" value="RIBOSE-PHOSPHATE DIPHOSPHOKINASE FAMILY MEMBER"/>
    <property type="match status" value="1"/>
</dbReference>
<organism evidence="11 12">
    <name type="scientific">Candidatus Bealeia paramacronuclearis</name>
    <dbReference type="NCBI Taxonomy" id="1921001"/>
    <lineage>
        <taxon>Bacteria</taxon>
        <taxon>Pseudomonadati</taxon>
        <taxon>Pseudomonadota</taxon>
        <taxon>Alphaproteobacteria</taxon>
        <taxon>Holosporales</taxon>
        <taxon>Holosporaceae</taxon>
        <taxon>Candidatus Bealeia</taxon>
    </lineage>
</organism>
<name>A0ABZ2C6S7_9PROT</name>
<keyword evidence="5" id="KW-0418">Kinase</keyword>
<dbReference type="InterPro" id="IPR029057">
    <property type="entry name" value="PRTase-like"/>
</dbReference>
<keyword evidence="3 8" id="KW-0545">Nucleotide biosynthesis</keyword>
<evidence type="ECO:0000313" key="12">
    <source>
        <dbReference type="Proteomes" id="UP001330434"/>
    </source>
</evidence>
<evidence type="ECO:0000256" key="6">
    <source>
        <dbReference type="ARBA" id="ARBA00022840"/>
    </source>
</evidence>
<evidence type="ECO:0000256" key="5">
    <source>
        <dbReference type="ARBA" id="ARBA00022777"/>
    </source>
</evidence>
<evidence type="ECO:0000256" key="8">
    <source>
        <dbReference type="RuleBase" id="RU004324"/>
    </source>
</evidence>
<evidence type="ECO:0000256" key="3">
    <source>
        <dbReference type="ARBA" id="ARBA00022727"/>
    </source>
</evidence>
<feature type="domain" description="Ribose-phosphate pyrophosphokinase N-terminal" evidence="10">
    <location>
        <begin position="5"/>
        <end position="115"/>
    </location>
</feature>
<dbReference type="NCBIfam" id="NF005537">
    <property type="entry name" value="PRK07199.1"/>
    <property type="match status" value="1"/>
</dbReference>
<keyword evidence="12" id="KW-1185">Reference proteome</keyword>
<dbReference type="EMBL" id="CP133270">
    <property type="protein sequence ID" value="WVX67698.1"/>
    <property type="molecule type" value="Genomic_DNA"/>
</dbReference>
<gene>
    <name evidence="11" type="ORF">Bealeia1_01914</name>
</gene>
<keyword evidence="4" id="KW-0547">Nucleotide-binding</keyword>
<dbReference type="InterPro" id="IPR000836">
    <property type="entry name" value="PRTase_dom"/>
</dbReference>
<comment type="catalytic activity">
    <reaction evidence="7">
        <text>D-ribose 5-phosphate + ATP = 5-phospho-alpha-D-ribose 1-diphosphate + AMP + H(+)</text>
        <dbReference type="Rhea" id="RHEA:15609"/>
        <dbReference type="ChEBI" id="CHEBI:15378"/>
        <dbReference type="ChEBI" id="CHEBI:30616"/>
        <dbReference type="ChEBI" id="CHEBI:58017"/>
        <dbReference type="ChEBI" id="CHEBI:78346"/>
        <dbReference type="ChEBI" id="CHEBI:456215"/>
        <dbReference type="EC" id="2.7.6.1"/>
    </reaction>
</comment>
<evidence type="ECO:0000313" key="11">
    <source>
        <dbReference type="EMBL" id="WVX67698.1"/>
    </source>
</evidence>
<comment type="similarity">
    <text evidence="8">Belongs to the ribose-phosphate pyrophosphokinase family.</text>
</comment>
<dbReference type="RefSeq" id="WP_331256386.1">
    <property type="nucleotide sequence ID" value="NZ_CP133270.1"/>
</dbReference>
<dbReference type="InterPro" id="IPR005946">
    <property type="entry name" value="Rib-P_diPkinase"/>
</dbReference>
<evidence type="ECO:0000259" key="9">
    <source>
        <dbReference type="Pfam" id="PF00156"/>
    </source>
</evidence>
<protein>
    <recommendedName>
        <fullName evidence="1">ribose-phosphate diphosphokinase</fullName>
        <ecNumber evidence="1">2.7.6.1</ecNumber>
    </recommendedName>
</protein>
<evidence type="ECO:0000256" key="7">
    <source>
        <dbReference type="ARBA" id="ARBA00049535"/>
    </source>
</evidence>
<reference evidence="11 12" key="1">
    <citation type="journal article" date="2024" name="Environ. Microbiol.">
        <title>Novel evolutionary insights on the interactions of the Holosporales (Alphaproteobacteria) with eukaryotic hosts from comparative genomics.</title>
        <authorList>
            <person name="Giovannini M."/>
            <person name="Petroni G."/>
            <person name="Castelli M."/>
        </authorList>
    </citation>
    <scope>NUCLEOTIDE SEQUENCE [LARGE SCALE GENOMIC DNA]</scope>
    <source>
        <strain evidence="11 12">US_Bl 15I1</strain>
    </source>
</reference>
<evidence type="ECO:0000256" key="4">
    <source>
        <dbReference type="ARBA" id="ARBA00022741"/>
    </source>
</evidence>
<keyword evidence="2" id="KW-0808">Transferase</keyword>
<dbReference type="InterPro" id="IPR029099">
    <property type="entry name" value="Pribosyltran_N"/>
</dbReference>
<dbReference type="SMART" id="SM01400">
    <property type="entry name" value="Pribosyltran_N"/>
    <property type="match status" value="1"/>
</dbReference>
<dbReference type="Proteomes" id="UP001330434">
    <property type="component" value="Chromosome"/>
</dbReference>
<dbReference type="NCBIfam" id="TIGR01251">
    <property type="entry name" value="ribP_PPkin"/>
    <property type="match status" value="1"/>
</dbReference>
<dbReference type="Pfam" id="PF00156">
    <property type="entry name" value="Pribosyltran"/>
    <property type="match status" value="1"/>
</dbReference>
<dbReference type="PANTHER" id="PTHR10210:SF32">
    <property type="entry name" value="RIBOSE-PHOSPHATE PYROPHOSPHOKINASE 2"/>
    <property type="match status" value="1"/>
</dbReference>
<dbReference type="SUPFAM" id="SSF53271">
    <property type="entry name" value="PRTase-like"/>
    <property type="match status" value="2"/>
</dbReference>
<proteinExistence type="inferred from homology"/>
<dbReference type="Gene3D" id="3.40.50.2020">
    <property type="match status" value="2"/>
</dbReference>
<dbReference type="Pfam" id="PF13793">
    <property type="entry name" value="Pribosyltran_N"/>
    <property type="match status" value="1"/>
</dbReference>
<evidence type="ECO:0000256" key="1">
    <source>
        <dbReference type="ARBA" id="ARBA00013247"/>
    </source>
</evidence>
<evidence type="ECO:0000256" key="2">
    <source>
        <dbReference type="ARBA" id="ARBA00022679"/>
    </source>
</evidence>
<accession>A0ABZ2C6S7</accession>